<sequence>MCYMALSGAILGVILLSVAGQVAGSQGEGTWLPPKKTSCDLHPAIEARIAEDMKFFDEQGGISEEAATSVCQYCDIENWKEGGEEENCNKPQRYLIQNGTVYVTNLLPTDKTGSFEFLGLLVELYETSQVYSLPDVELTWWHGDNAPSYTVVKDGKSAWPYGSGTPAVVSWSKWKENAVLVVPYSGAFRCPDDSFDALEAQITGIAGIPWEERKQIAFGRWNAFCTHYISWQKTEDGQVMKCPRTHVSNLSFARPDLLDAHDLAHGHPVPLHKQNAFRYIVSTDGWSISSKFDKYLLMGSTILRAESTRFGFYYDAIKPYVQFVPFMLKHSDDLIEAVEWLQAHDAEARRIAEEARRFALHHLSRQARLCYLFRLITELSKRVRYKPDCKRRQMCVPLVQEVKFLASHGRSAKACRYSDVLIKYGDVDPDGQGAAAEKWSMEELRRLHASGRAWPRDDRFVKELGRLSRRR</sequence>
<evidence type="ECO:0000259" key="4">
    <source>
        <dbReference type="SMART" id="SM00672"/>
    </source>
</evidence>
<dbReference type="InterPro" id="IPR051091">
    <property type="entry name" value="O-Glucosyltr/Glycosyltrsf_90"/>
</dbReference>
<protein>
    <recommendedName>
        <fullName evidence="4">Glycosyl transferase CAP10 domain-containing protein</fullName>
    </recommendedName>
</protein>
<dbReference type="PANTHER" id="PTHR12203">
    <property type="entry name" value="KDEL LYS-ASP-GLU-LEU CONTAINING - RELATED"/>
    <property type="match status" value="1"/>
</dbReference>
<keyword evidence="2" id="KW-0808">Transferase</keyword>
<gene>
    <name evidence="5" type="ORF">HYH03_005081</name>
</gene>
<evidence type="ECO:0000256" key="1">
    <source>
        <dbReference type="ARBA" id="ARBA00010118"/>
    </source>
</evidence>
<dbReference type="Proteomes" id="UP000612055">
    <property type="component" value="Unassembled WGS sequence"/>
</dbReference>
<dbReference type="AlphaFoldDB" id="A0A835Y673"/>
<name>A0A835Y673_9CHLO</name>
<keyword evidence="3" id="KW-0732">Signal</keyword>
<keyword evidence="6" id="KW-1185">Reference proteome</keyword>
<dbReference type="Pfam" id="PF05686">
    <property type="entry name" value="Glyco_transf_90"/>
    <property type="match status" value="1"/>
</dbReference>
<reference evidence="5" key="1">
    <citation type="journal article" date="2020" name="bioRxiv">
        <title>Comparative genomics of Chlamydomonas.</title>
        <authorList>
            <person name="Craig R.J."/>
            <person name="Hasan A.R."/>
            <person name="Ness R.W."/>
            <person name="Keightley P.D."/>
        </authorList>
    </citation>
    <scope>NUCLEOTIDE SEQUENCE</scope>
    <source>
        <strain evidence="5">CCAP 11/70</strain>
    </source>
</reference>
<comment type="similarity">
    <text evidence="1">Belongs to the glycosyltransferase 90 family.</text>
</comment>
<dbReference type="SMART" id="SM00672">
    <property type="entry name" value="CAP10"/>
    <property type="match status" value="1"/>
</dbReference>
<evidence type="ECO:0000313" key="6">
    <source>
        <dbReference type="Proteomes" id="UP000612055"/>
    </source>
</evidence>
<dbReference type="EMBL" id="JAEHOE010000016">
    <property type="protein sequence ID" value="KAG2497087.1"/>
    <property type="molecule type" value="Genomic_DNA"/>
</dbReference>
<organism evidence="5 6">
    <name type="scientific">Edaphochlamys debaryana</name>
    <dbReference type="NCBI Taxonomy" id="47281"/>
    <lineage>
        <taxon>Eukaryota</taxon>
        <taxon>Viridiplantae</taxon>
        <taxon>Chlorophyta</taxon>
        <taxon>core chlorophytes</taxon>
        <taxon>Chlorophyceae</taxon>
        <taxon>CS clade</taxon>
        <taxon>Chlamydomonadales</taxon>
        <taxon>Chlamydomonadales incertae sedis</taxon>
        <taxon>Edaphochlamys</taxon>
    </lineage>
</organism>
<proteinExistence type="inferred from homology"/>
<feature type="chain" id="PRO_5033020516" description="Glycosyl transferase CAP10 domain-containing protein" evidence="3">
    <location>
        <begin position="25"/>
        <end position="471"/>
    </location>
</feature>
<feature type="signal peptide" evidence="3">
    <location>
        <begin position="1"/>
        <end position="24"/>
    </location>
</feature>
<dbReference type="InterPro" id="IPR006598">
    <property type="entry name" value="CAP10"/>
</dbReference>
<evidence type="ECO:0000256" key="2">
    <source>
        <dbReference type="ARBA" id="ARBA00022679"/>
    </source>
</evidence>
<evidence type="ECO:0000313" key="5">
    <source>
        <dbReference type="EMBL" id="KAG2497087.1"/>
    </source>
</evidence>
<dbReference type="PANTHER" id="PTHR12203:SF35">
    <property type="entry name" value="PROTEIN O-GLUCOSYLTRANSFERASE 1"/>
    <property type="match status" value="1"/>
</dbReference>
<feature type="domain" description="Glycosyl transferase CAP10" evidence="4">
    <location>
        <begin position="132"/>
        <end position="386"/>
    </location>
</feature>
<dbReference type="GO" id="GO:0016740">
    <property type="term" value="F:transferase activity"/>
    <property type="evidence" value="ECO:0007669"/>
    <property type="project" value="UniProtKB-KW"/>
</dbReference>
<comment type="caution">
    <text evidence="5">The sequence shown here is derived from an EMBL/GenBank/DDBJ whole genome shotgun (WGS) entry which is preliminary data.</text>
</comment>
<evidence type="ECO:0000256" key="3">
    <source>
        <dbReference type="SAM" id="SignalP"/>
    </source>
</evidence>
<accession>A0A835Y673</accession>
<dbReference type="OrthoDB" id="523510at2759"/>